<dbReference type="EMBL" id="NMQW01000008">
    <property type="protein sequence ID" value="OXM87199.1"/>
    <property type="molecule type" value="Genomic_DNA"/>
</dbReference>
<dbReference type="RefSeq" id="WP_094013947.1">
    <property type="nucleotide sequence ID" value="NZ_NMQW01000008.1"/>
</dbReference>
<accession>A0A229UWB6</accession>
<feature type="transmembrane region" description="Helical" evidence="1">
    <location>
        <begin position="47"/>
        <end position="69"/>
    </location>
</feature>
<proteinExistence type="predicted"/>
<evidence type="ECO:0000313" key="3">
    <source>
        <dbReference type="Proteomes" id="UP000215509"/>
    </source>
</evidence>
<feature type="transmembrane region" description="Helical" evidence="1">
    <location>
        <begin position="157"/>
        <end position="175"/>
    </location>
</feature>
<comment type="caution">
    <text evidence="2">The sequence shown here is derived from an EMBL/GenBank/DDBJ whole genome shotgun (WGS) entry which is preliminary data.</text>
</comment>
<keyword evidence="1" id="KW-0472">Membrane</keyword>
<dbReference type="AlphaFoldDB" id="A0A229UWB6"/>
<evidence type="ECO:0000313" key="2">
    <source>
        <dbReference type="EMBL" id="OXM87199.1"/>
    </source>
</evidence>
<keyword evidence="1" id="KW-0812">Transmembrane</keyword>
<evidence type="ECO:0000256" key="1">
    <source>
        <dbReference type="SAM" id="Phobius"/>
    </source>
</evidence>
<protein>
    <submittedName>
        <fullName evidence="2">Uncharacterized protein</fullName>
    </submittedName>
</protein>
<reference evidence="2 3" key="1">
    <citation type="submission" date="2017-07" db="EMBL/GenBank/DDBJ databases">
        <title>Genome sequencing and assembly of Paenibacillus rigui.</title>
        <authorList>
            <person name="Mayilraj S."/>
        </authorList>
    </citation>
    <scope>NUCLEOTIDE SEQUENCE [LARGE SCALE GENOMIC DNA]</scope>
    <source>
        <strain evidence="2 3">JCM 16352</strain>
    </source>
</reference>
<gene>
    <name evidence="2" type="ORF">CF651_06000</name>
</gene>
<organism evidence="2 3">
    <name type="scientific">Paenibacillus rigui</name>
    <dbReference type="NCBI Taxonomy" id="554312"/>
    <lineage>
        <taxon>Bacteria</taxon>
        <taxon>Bacillati</taxon>
        <taxon>Bacillota</taxon>
        <taxon>Bacilli</taxon>
        <taxon>Bacillales</taxon>
        <taxon>Paenibacillaceae</taxon>
        <taxon>Paenibacillus</taxon>
    </lineage>
</organism>
<name>A0A229UWB6_9BACL</name>
<keyword evidence="1" id="KW-1133">Transmembrane helix</keyword>
<feature type="transmembrane region" description="Helical" evidence="1">
    <location>
        <begin position="228"/>
        <end position="246"/>
    </location>
</feature>
<feature type="transmembrane region" description="Helical" evidence="1">
    <location>
        <begin position="96"/>
        <end position="118"/>
    </location>
</feature>
<keyword evidence="3" id="KW-1185">Reference proteome</keyword>
<dbReference type="OrthoDB" id="1786466at2"/>
<sequence length="252" mass="28979">MKAWWNLFKKELAFGSKWSGPLWIYLLIVLLMGGLSIYFSYRFHSGAMSGIWLAIIYLHFMGPTVYMLISLKKERDYAPLWLQLPLSGWKLLTAKYAAAMCEFGAGLLVSTGFFLWMFTIESSGATWSSDNQMKLSAEFEKFSGFFHGSHLETVFEFMSMALALAISCVLLYLMASAMTNRFGPWRWPLAILILGTITALENVFEHTWVYRFLFHWGTAGDTLYAGEYVWICINMVICLYASVWLLDRKEEV</sequence>
<feature type="transmembrane region" description="Helical" evidence="1">
    <location>
        <begin position="187"/>
        <end position="208"/>
    </location>
</feature>
<feature type="transmembrane region" description="Helical" evidence="1">
    <location>
        <begin position="21"/>
        <end position="41"/>
    </location>
</feature>
<dbReference type="Proteomes" id="UP000215509">
    <property type="component" value="Unassembled WGS sequence"/>
</dbReference>